<comment type="pathway">
    <text evidence="7">Amino-acid biosynthesis; L-methionine biosynthesis via salvage pathway; S-methyl-5-thio-alpha-D-ribose 1-phosphate from S-methyl-5'-thioadenosine (hydrolase route): step 2/2.</text>
</comment>
<evidence type="ECO:0000256" key="2">
    <source>
        <dbReference type="ARBA" id="ARBA00011738"/>
    </source>
</evidence>
<feature type="binding site" evidence="7">
    <location>
        <position position="345"/>
    </location>
    <ligand>
        <name>substrate</name>
    </ligand>
</feature>
<name>A0ABU1NZU5_9BACL</name>
<evidence type="ECO:0000256" key="3">
    <source>
        <dbReference type="ARBA" id="ARBA00022679"/>
    </source>
</evidence>
<evidence type="ECO:0000256" key="7">
    <source>
        <dbReference type="HAMAP-Rule" id="MF_01683"/>
    </source>
</evidence>
<dbReference type="SUPFAM" id="SSF56112">
    <property type="entry name" value="Protein kinase-like (PK-like)"/>
    <property type="match status" value="1"/>
</dbReference>
<dbReference type="NCBIfam" id="TIGR01767">
    <property type="entry name" value="MTRK"/>
    <property type="match status" value="1"/>
</dbReference>
<dbReference type="GO" id="GO:0046522">
    <property type="term" value="F:S-methyl-5-thioribose kinase activity"/>
    <property type="evidence" value="ECO:0007669"/>
    <property type="project" value="UniProtKB-EC"/>
</dbReference>
<comment type="subunit">
    <text evidence="2 7">Homodimer.</text>
</comment>
<dbReference type="EMBL" id="JAVDSB010000008">
    <property type="protein sequence ID" value="MDR6552985.1"/>
    <property type="molecule type" value="Genomic_DNA"/>
</dbReference>
<keyword evidence="3 7" id="KW-0808">Transferase</keyword>
<comment type="function">
    <text evidence="7">Catalyzes the phosphorylation of methylthioribose into methylthioribose-1-phosphate.</text>
</comment>
<keyword evidence="7" id="KW-0486">Methionine biosynthesis</keyword>
<dbReference type="Pfam" id="PF01636">
    <property type="entry name" value="APH"/>
    <property type="match status" value="1"/>
</dbReference>
<gene>
    <name evidence="7" type="primary">mtnK</name>
    <name evidence="9" type="ORF">J2736_004192</name>
</gene>
<evidence type="ECO:0000256" key="5">
    <source>
        <dbReference type="ARBA" id="ARBA00022777"/>
    </source>
</evidence>
<proteinExistence type="inferred from homology"/>
<accession>A0ABU1NZU5</accession>
<evidence type="ECO:0000256" key="1">
    <source>
        <dbReference type="ARBA" id="ARBA00010165"/>
    </source>
</evidence>
<dbReference type="Proteomes" id="UP001267290">
    <property type="component" value="Unassembled WGS sequence"/>
</dbReference>
<feature type="binding site" evidence="7">
    <location>
        <position position="57"/>
    </location>
    <ligand>
        <name>ATP</name>
        <dbReference type="ChEBI" id="CHEBI:30616"/>
    </ligand>
</feature>
<keyword evidence="6 7" id="KW-0067">ATP-binding</keyword>
<dbReference type="InterPro" id="IPR002575">
    <property type="entry name" value="Aminoglycoside_PTrfase"/>
</dbReference>
<feature type="binding site" evidence="7">
    <location>
        <position position="40"/>
    </location>
    <ligand>
        <name>ATP</name>
        <dbReference type="ChEBI" id="CHEBI:30616"/>
    </ligand>
</feature>
<keyword evidence="7" id="KW-0028">Amino-acid biosynthesis</keyword>
<dbReference type="Gene3D" id="3.30.200.20">
    <property type="entry name" value="Phosphorylase Kinase, domain 1"/>
    <property type="match status" value="1"/>
</dbReference>
<dbReference type="PIRSF" id="PIRSF031134">
    <property type="entry name" value="MTRK"/>
    <property type="match status" value="1"/>
</dbReference>
<reference evidence="9 10" key="1">
    <citation type="submission" date="2023-07" db="EMBL/GenBank/DDBJ databases">
        <title>Sorghum-associated microbial communities from plants grown in Nebraska, USA.</title>
        <authorList>
            <person name="Schachtman D."/>
        </authorList>
    </citation>
    <scope>NUCLEOTIDE SEQUENCE [LARGE SCALE GENOMIC DNA]</scope>
    <source>
        <strain evidence="9 10">CC258</strain>
    </source>
</reference>
<comment type="catalytic activity">
    <reaction evidence="7">
        <text>5-(methylsulfanyl)-D-ribose + ATP = 5-(methylsulfanyl)-alpha-D-ribose 1-phosphate + ADP + H(+)</text>
        <dbReference type="Rhea" id="RHEA:22312"/>
        <dbReference type="ChEBI" id="CHEBI:15378"/>
        <dbReference type="ChEBI" id="CHEBI:30616"/>
        <dbReference type="ChEBI" id="CHEBI:58533"/>
        <dbReference type="ChEBI" id="CHEBI:78440"/>
        <dbReference type="ChEBI" id="CHEBI:456216"/>
        <dbReference type="EC" id="2.7.1.100"/>
    </reaction>
</comment>
<feature type="binding site" evidence="7">
    <location>
        <begin position="246"/>
        <end position="248"/>
    </location>
    <ligand>
        <name>ATP</name>
        <dbReference type="ChEBI" id="CHEBI:30616"/>
    </ligand>
</feature>
<keyword evidence="5 7" id="KW-0418">Kinase</keyword>
<sequence>MSTYHPLSEAQAIEYARQIPQLFQAGADLTSQEIGDGNLNLVFRITEAATGKSIILKQALPYAKVVGESWPLTLDRARIESEALIIEEGLVPDLVPHVYAYDADLALTVMEDLSDHVIMRRGLIEGNQYPLFAEHIGRFLANTLFFTSDLGKNQQEKKIQMGRFNNPELCKITEDLIFDDPYRDSETNNIEAPIRDAAEQLWADNELHFEVAILRNKFLTSAQALLHGDLHTGSIFIKPDSTKVIDPEFAYYGPMGFDIGAVLANLLLNFAAQEGWSKDAASRSAYRAYLTQTVKDVWTHFEQNFRALWNEQGVDRVFAAPGYQDYFIANLLRDTVGFTGAKMVRRVVGLAHVADIDKIEDAAARERAQRLALAIGTAAIRANRQATSIDELITIATRAAERGYVL</sequence>
<feature type="binding site" evidence="7">
    <location>
        <position position="229"/>
    </location>
    <ligand>
        <name>substrate</name>
    </ligand>
</feature>
<keyword evidence="10" id="KW-1185">Reference proteome</keyword>
<comment type="similarity">
    <text evidence="1 7">Belongs to the methylthioribose kinase family.</text>
</comment>
<evidence type="ECO:0000313" key="10">
    <source>
        <dbReference type="Proteomes" id="UP001267290"/>
    </source>
</evidence>
<evidence type="ECO:0000256" key="4">
    <source>
        <dbReference type="ARBA" id="ARBA00022741"/>
    </source>
</evidence>
<evidence type="ECO:0000256" key="6">
    <source>
        <dbReference type="ARBA" id="ARBA00022840"/>
    </source>
</evidence>
<dbReference type="RefSeq" id="WP_310500471.1">
    <property type="nucleotide sequence ID" value="NZ_JAVDSB010000008.1"/>
</dbReference>
<dbReference type="InterPro" id="IPR009212">
    <property type="entry name" value="Methylthioribose_kinase"/>
</dbReference>
<protein>
    <recommendedName>
        <fullName evidence="7">Methylthioribose kinase</fullName>
        <shortName evidence="7">MTR kinase</shortName>
        <ecNumber evidence="7">2.7.1.100</ecNumber>
    </recommendedName>
</protein>
<comment type="caution">
    <text evidence="9">The sequence shown here is derived from an EMBL/GenBank/DDBJ whole genome shotgun (WGS) entry which is preliminary data.</text>
</comment>
<dbReference type="HAMAP" id="MF_01683">
    <property type="entry name" value="Salvage_MtnK"/>
    <property type="match status" value="1"/>
</dbReference>
<organism evidence="9 10">
    <name type="scientific">Paenibacillus qinlingensis</name>
    <dbReference type="NCBI Taxonomy" id="1837343"/>
    <lineage>
        <taxon>Bacteria</taxon>
        <taxon>Bacillati</taxon>
        <taxon>Bacillota</taxon>
        <taxon>Bacilli</taxon>
        <taxon>Bacillales</taxon>
        <taxon>Paenibacillaceae</taxon>
        <taxon>Paenibacillus</taxon>
    </lineage>
</organism>
<dbReference type="PANTHER" id="PTHR34273">
    <property type="entry name" value="METHYLTHIORIBOSE KINASE"/>
    <property type="match status" value="1"/>
</dbReference>
<dbReference type="PANTHER" id="PTHR34273:SF2">
    <property type="entry name" value="METHYLTHIORIBOSE KINASE"/>
    <property type="match status" value="1"/>
</dbReference>
<feature type="domain" description="Aminoglycoside phosphotransferase" evidence="8">
    <location>
        <begin position="32"/>
        <end position="270"/>
    </location>
</feature>
<keyword evidence="4 7" id="KW-0547">Nucleotide-binding</keyword>
<dbReference type="EC" id="2.7.1.100" evidence="7"/>
<evidence type="ECO:0000259" key="8">
    <source>
        <dbReference type="Pfam" id="PF01636"/>
    </source>
</evidence>
<dbReference type="Gene3D" id="3.90.1200.10">
    <property type="match status" value="1"/>
</dbReference>
<dbReference type="InterPro" id="IPR011009">
    <property type="entry name" value="Kinase-like_dom_sf"/>
</dbReference>
<evidence type="ECO:0000313" key="9">
    <source>
        <dbReference type="EMBL" id="MDR6552985.1"/>
    </source>
</evidence>
<feature type="binding site" evidence="7">
    <location>
        <begin position="111"/>
        <end position="113"/>
    </location>
    <ligand>
        <name>ATP</name>
        <dbReference type="ChEBI" id="CHEBI:30616"/>
    </ligand>
</feature>